<protein>
    <recommendedName>
        <fullName evidence="3">MICOS complex subunit MIC12</fullName>
    </recommendedName>
</protein>
<name>A0A1J8Q559_9AGAM</name>
<organism evidence="1 2">
    <name type="scientific">Rhizopogon vesiculosus</name>
    <dbReference type="NCBI Taxonomy" id="180088"/>
    <lineage>
        <taxon>Eukaryota</taxon>
        <taxon>Fungi</taxon>
        <taxon>Dikarya</taxon>
        <taxon>Basidiomycota</taxon>
        <taxon>Agaricomycotina</taxon>
        <taxon>Agaricomycetes</taxon>
        <taxon>Agaricomycetidae</taxon>
        <taxon>Boletales</taxon>
        <taxon>Suillineae</taxon>
        <taxon>Rhizopogonaceae</taxon>
        <taxon>Rhizopogon</taxon>
    </lineage>
</organism>
<evidence type="ECO:0000313" key="1">
    <source>
        <dbReference type="EMBL" id="OJA15799.1"/>
    </source>
</evidence>
<dbReference type="OrthoDB" id="3351225at2759"/>
<dbReference type="AlphaFoldDB" id="A0A1J8Q559"/>
<dbReference type="Proteomes" id="UP000183567">
    <property type="component" value="Unassembled WGS sequence"/>
</dbReference>
<dbReference type="EMBL" id="LVVM01002859">
    <property type="protein sequence ID" value="OJA15799.1"/>
    <property type="molecule type" value="Genomic_DNA"/>
</dbReference>
<proteinExistence type="predicted"/>
<sequence length="104" mass="11460">MSFAAGSLAGALAMGGIYYGFSNMIQTRTSQHRADIHILSERIASASTMIPSPPPASMRIQHRPLTTLIQSKWNEEVAGLFGSVWRWEQRAVELGKKVLYGDNP</sequence>
<evidence type="ECO:0000313" key="2">
    <source>
        <dbReference type="Proteomes" id="UP000183567"/>
    </source>
</evidence>
<evidence type="ECO:0008006" key="3">
    <source>
        <dbReference type="Google" id="ProtNLM"/>
    </source>
</evidence>
<gene>
    <name evidence="1" type="ORF">AZE42_10997</name>
</gene>
<comment type="caution">
    <text evidence="1">The sequence shown here is derived from an EMBL/GenBank/DDBJ whole genome shotgun (WGS) entry which is preliminary data.</text>
</comment>
<keyword evidence="2" id="KW-1185">Reference proteome</keyword>
<reference evidence="1 2" key="1">
    <citation type="submission" date="2016-03" db="EMBL/GenBank/DDBJ databases">
        <title>Comparative genomics of the ectomycorrhizal sister species Rhizopogon vinicolor and Rhizopogon vesiculosus (Basidiomycota: Boletales) reveals a divergence of the mating type B locus.</title>
        <authorList>
            <person name="Mujic A.B."/>
            <person name="Kuo A."/>
            <person name="Tritt A."/>
            <person name="Lipzen A."/>
            <person name="Chen C."/>
            <person name="Johnson J."/>
            <person name="Sharma A."/>
            <person name="Barry K."/>
            <person name="Grigoriev I.V."/>
            <person name="Spatafora J.W."/>
        </authorList>
    </citation>
    <scope>NUCLEOTIDE SEQUENCE [LARGE SCALE GENOMIC DNA]</scope>
    <source>
        <strain evidence="1 2">AM-OR11-056</strain>
    </source>
</reference>
<accession>A0A1J8Q559</accession>